<gene>
    <name evidence="10" type="ORF">N5P18_01060</name>
</gene>
<dbReference type="CDD" id="cd08662">
    <property type="entry name" value="M13"/>
    <property type="match status" value="1"/>
</dbReference>
<evidence type="ECO:0000256" key="4">
    <source>
        <dbReference type="ARBA" id="ARBA00022723"/>
    </source>
</evidence>
<dbReference type="InterPro" id="IPR024079">
    <property type="entry name" value="MetalloPept_cat_dom_sf"/>
</dbReference>
<dbReference type="Proteomes" id="UP001381003">
    <property type="component" value="Chromosome"/>
</dbReference>
<accession>A0ABZ2FG50</accession>
<dbReference type="RefSeq" id="WP_338538412.1">
    <property type="nucleotide sequence ID" value="NZ_CP104874.1"/>
</dbReference>
<evidence type="ECO:0000256" key="3">
    <source>
        <dbReference type="ARBA" id="ARBA00022670"/>
    </source>
</evidence>
<keyword evidence="6" id="KW-0862">Zinc</keyword>
<proteinExistence type="inferred from homology"/>
<dbReference type="PANTHER" id="PTHR11733">
    <property type="entry name" value="ZINC METALLOPROTEASE FAMILY M13 NEPRILYSIN-RELATED"/>
    <property type="match status" value="1"/>
</dbReference>
<dbReference type="InterPro" id="IPR008753">
    <property type="entry name" value="Peptidase_M13_N"/>
</dbReference>
<keyword evidence="5" id="KW-0378">Hydrolase</keyword>
<keyword evidence="11" id="KW-1185">Reference proteome</keyword>
<reference evidence="10 11" key="1">
    <citation type="submission" date="2022-09" db="EMBL/GenBank/DDBJ databases">
        <title>Complete genome sequence of Janibacter terrae strain COS04-44, PCL-degrading bacteria isolated from oil spilled coast.</title>
        <authorList>
            <person name="Park H."/>
            <person name="Kim J.Y."/>
            <person name="An S.H."/>
            <person name="Lee C.M."/>
            <person name="Weon H.-Y."/>
        </authorList>
    </citation>
    <scope>NUCLEOTIDE SEQUENCE [LARGE SCALE GENOMIC DNA]</scope>
    <source>
        <strain evidence="10 11">COS04-44</strain>
    </source>
</reference>
<dbReference type="PROSITE" id="PS51885">
    <property type="entry name" value="NEPRILYSIN"/>
    <property type="match status" value="1"/>
</dbReference>
<feature type="domain" description="Peptidase M13 N-terminal" evidence="9">
    <location>
        <begin position="21"/>
        <end position="404"/>
    </location>
</feature>
<sequence length="663" mass="73004">MSAAPEDVPAFRGPVDPRVRPQDDLFGHVNNHWLQAVQIPSDRGRYGVFDVLREQAEEDVRVLIEEVSAGVESGELAADDVAGKVGALYRSFLDEARADELGVEPIRDLLESVDTATSIPDLVALTGRLGREGVSGFVLPFVNTDDKDSSRYVVYLEQGGLGLPDESYYREEQHAPILAAYRDHVARLLTLATGLDDETAARTAERVVDLETRLAESHWDRVANRDPVKTYTLVDAAGLTELAPAVDWAAWARGLGAGAPFDEVVVRQPDFLRGLTAALDGVDLATWQDWLRVRIVQSHAAYLDARIVEAEFDFVGRTLSGIPEQRARWKRGVSLVDASLGEAVGELYVARHFPPAARERMAELVDHLVEAFRRSFEASTWMGEGTKGEARAKLDAFTPKVGHPQRWRDYSALEIREDDLVGNVRRVAAFEVDRQLAKLGGPVDRDEWFLTPQTVNAYYNPGLNEIVFPAAILQPPFFDAEGEDADNYGGIGAVIGHEIGHGFDDAGSTFDGQGNLRDWWTASDREAFDERREALIAQFDAYTTRHAPGHTVNGALTVGENIGDIGGLAIGHAAYRIAVGDEVAQQVGEDGLTGDQRFFNNWARVWCGDARTEEAVRLLAVDPHSPQDVRGNAVRNIDAFHEAYGTREGDGMWLAPEQRVTLF</sequence>
<evidence type="ECO:0000259" key="8">
    <source>
        <dbReference type="Pfam" id="PF01431"/>
    </source>
</evidence>
<comment type="cofactor">
    <cofactor evidence="1">
        <name>Zn(2+)</name>
        <dbReference type="ChEBI" id="CHEBI:29105"/>
    </cofactor>
</comment>
<evidence type="ECO:0000259" key="9">
    <source>
        <dbReference type="Pfam" id="PF05649"/>
    </source>
</evidence>
<evidence type="ECO:0000256" key="6">
    <source>
        <dbReference type="ARBA" id="ARBA00022833"/>
    </source>
</evidence>
<dbReference type="PRINTS" id="PR00786">
    <property type="entry name" value="NEPRILYSIN"/>
</dbReference>
<dbReference type="Pfam" id="PF01431">
    <property type="entry name" value="Peptidase_M13"/>
    <property type="match status" value="1"/>
</dbReference>
<dbReference type="PANTHER" id="PTHR11733:SF167">
    <property type="entry name" value="FI17812P1-RELATED"/>
    <property type="match status" value="1"/>
</dbReference>
<dbReference type="EMBL" id="CP104874">
    <property type="protein sequence ID" value="WWF05495.1"/>
    <property type="molecule type" value="Genomic_DNA"/>
</dbReference>
<organism evidence="10 11">
    <name type="scientific">Janibacter terrae</name>
    <dbReference type="NCBI Taxonomy" id="103817"/>
    <lineage>
        <taxon>Bacteria</taxon>
        <taxon>Bacillati</taxon>
        <taxon>Actinomycetota</taxon>
        <taxon>Actinomycetes</taxon>
        <taxon>Micrococcales</taxon>
        <taxon>Intrasporangiaceae</taxon>
        <taxon>Janibacter</taxon>
    </lineage>
</organism>
<keyword evidence="4" id="KW-0479">Metal-binding</keyword>
<name>A0ABZ2FG50_9MICO</name>
<dbReference type="InterPro" id="IPR000718">
    <property type="entry name" value="Peptidase_M13"/>
</dbReference>
<comment type="similarity">
    <text evidence="2">Belongs to the peptidase M13 family.</text>
</comment>
<dbReference type="SUPFAM" id="SSF55486">
    <property type="entry name" value="Metalloproteases ('zincins'), catalytic domain"/>
    <property type="match status" value="1"/>
</dbReference>
<feature type="domain" description="Peptidase M13 C-terminal" evidence="8">
    <location>
        <begin position="456"/>
        <end position="660"/>
    </location>
</feature>
<keyword evidence="7" id="KW-0482">Metalloprotease</keyword>
<evidence type="ECO:0000256" key="7">
    <source>
        <dbReference type="ARBA" id="ARBA00023049"/>
    </source>
</evidence>
<dbReference type="Pfam" id="PF05649">
    <property type="entry name" value="Peptidase_M13_N"/>
    <property type="match status" value="1"/>
</dbReference>
<evidence type="ECO:0000313" key="11">
    <source>
        <dbReference type="Proteomes" id="UP001381003"/>
    </source>
</evidence>
<dbReference type="Gene3D" id="1.10.1380.10">
    <property type="entry name" value="Neutral endopeptidase , domain2"/>
    <property type="match status" value="1"/>
</dbReference>
<keyword evidence="3" id="KW-0645">Protease</keyword>
<evidence type="ECO:0000256" key="5">
    <source>
        <dbReference type="ARBA" id="ARBA00022801"/>
    </source>
</evidence>
<evidence type="ECO:0000256" key="1">
    <source>
        <dbReference type="ARBA" id="ARBA00001947"/>
    </source>
</evidence>
<dbReference type="InterPro" id="IPR042089">
    <property type="entry name" value="Peptidase_M13_dom_2"/>
</dbReference>
<dbReference type="Gene3D" id="3.40.390.10">
    <property type="entry name" value="Collagenase (Catalytic Domain)"/>
    <property type="match status" value="1"/>
</dbReference>
<dbReference type="InterPro" id="IPR018497">
    <property type="entry name" value="Peptidase_M13_C"/>
</dbReference>
<evidence type="ECO:0000256" key="2">
    <source>
        <dbReference type="ARBA" id="ARBA00007357"/>
    </source>
</evidence>
<evidence type="ECO:0000313" key="10">
    <source>
        <dbReference type="EMBL" id="WWF05495.1"/>
    </source>
</evidence>
<protein>
    <submittedName>
        <fullName evidence="10">M13 family metallopeptidase</fullName>
    </submittedName>
</protein>